<protein>
    <submittedName>
        <fullName evidence="1">Uncharacterized protein</fullName>
    </submittedName>
</protein>
<reference evidence="1" key="1">
    <citation type="submission" date="2020-06" db="EMBL/GenBank/DDBJ databases">
        <authorList>
            <person name="Li T."/>
            <person name="Hu X."/>
            <person name="Zhang T."/>
            <person name="Song X."/>
            <person name="Zhang H."/>
            <person name="Dai N."/>
            <person name="Sheng W."/>
            <person name="Hou X."/>
            <person name="Wei L."/>
        </authorList>
    </citation>
    <scope>NUCLEOTIDE SEQUENCE</scope>
    <source>
        <strain evidence="1">G02</strain>
        <tissue evidence="1">Leaf</tissue>
    </source>
</reference>
<gene>
    <name evidence="1" type="ORF">Sradi_3188600</name>
</gene>
<proteinExistence type="predicted"/>
<dbReference type="AlphaFoldDB" id="A0AAW2RFM9"/>
<name>A0AAW2RFM9_SESRA</name>
<evidence type="ECO:0000313" key="1">
    <source>
        <dbReference type="EMBL" id="KAL0378831.1"/>
    </source>
</evidence>
<organism evidence="1">
    <name type="scientific">Sesamum radiatum</name>
    <name type="common">Black benniseed</name>
    <dbReference type="NCBI Taxonomy" id="300843"/>
    <lineage>
        <taxon>Eukaryota</taxon>
        <taxon>Viridiplantae</taxon>
        <taxon>Streptophyta</taxon>
        <taxon>Embryophyta</taxon>
        <taxon>Tracheophyta</taxon>
        <taxon>Spermatophyta</taxon>
        <taxon>Magnoliopsida</taxon>
        <taxon>eudicotyledons</taxon>
        <taxon>Gunneridae</taxon>
        <taxon>Pentapetalae</taxon>
        <taxon>asterids</taxon>
        <taxon>lamiids</taxon>
        <taxon>Lamiales</taxon>
        <taxon>Pedaliaceae</taxon>
        <taxon>Sesamum</taxon>
    </lineage>
</organism>
<accession>A0AAW2RFM9</accession>
<sequence length="120" mass="13851">MPFWVSKLQALLLNFKMIRNLLHKFGGDYTSTSKNKLLALRVWRLSFYKDSRPVGQFLPLFSYSHIEVEVFTSNRSMAPKKDQSAMNKKNIVNTADQSSMGGKIVDDPFRQFELGKPYRG</sequence>
<reference evidence="1" key="2">
    <citation type="journal article" date="2024" name="Plant">
        <title>Genomic evolution and insights into agronomic trait innovations of Sesamum species.</title>
        <authorList>
            <person name="Miao H."/>
            <person name="Wang L."/>
            <person name="Qu L."/>
            <person name="Liu H."/>
            <person name="Sun Y."/>
            <person name="Le M."/>
            <person name="Wang Q."/>
            <person name="Wei S."/>
            <person name="Zheng Y."/>
            <person name="Lin W."/>
            <person name="Duan Y."/>
            <person name="Cao H."/>
            <person name="Xiong S."/>
            <person name="Wang X."/>
            <person name="Wei L."/>
            <person name="Li C."/>
            <person name="Ma Q."/>
            <person name="Ju M."/>
            <person name="Zhao R."/>
            <person name="Li G."/>
            <person name="Mu C."/>
            <person name="Tian Q."/>
            <person name="Mei H."/>
            <person name="Zhang T."/>
            <person name="Gao T."/>
            <person name="Zhang H."/>
        </authorList>
    </citation>
    <scope>NUCLEOTIDE SEQUENCE</scope>
    <source>
        <strain evidence="1">G02</strain>
    </source>
</reference>
<comment type="caution">
    <text evidence="1">The sequence shown here is derived from an EMBL/GenBank/DDBJ whole genome shotgun (WGS) entry which is preliminary data.</text>
</comment>
<dbReference type="EMBL" id="JACGWJ010000013">
    <property type="protein sequence ID" value="KAL0378831.1"/>
    <property type="molecule type" value="Genomic_DNA"/>
</dbReference>